<comment type="similarity">
    <text evidence="1 6 10">Belongs to the histidinol dehydrogenase family.</text>
</comment>
<dbReference type="EC" id="1.1.1.23" evidence="6"/>
<dbReference type="CDD" id="cd06572">
    <property type="entry name" value="Histidinol_dh"/>
    <property type="match status" value="1"/>
</dbReference>
<dbReference type="InterPro" id="IPR022695">
    <property type="entry name" value="Histidinol_DH_monofunct"/>
</dbReference>
<accession>A0A484IDE5</accession>
<evidence type="ECO:0000256" key="1">
    <source>
        <dbReference type="ARBA" id="ARBA00010178"/>
    </source>
</evidence>
<dbReference type="RefSeq" id="WP_134484246.1">
    <property type="nucleotide sequence ID" value="NZ_LR216287.1"/>
</dbReference>
<dbReference type="PANTHER" id="PTHR21256:SF2">
    <property type="entry name" value="HISTIDINE BIOSYNTHESIS TRIFUNCTIONAL PROTEIN"/>
    <property type="match status" value="1"/>
</dbReference>
<dbReference type="PRINTS" id="PR00083">
    <property type="entry name" value="HOLDHDRGNASE"/>
</dbReference>
<evidence type="ECO:0000256" key="7">
    <source>
        <dbReference type="PIRSR" id="PIRSR000099-1"/>
    </source>
</evidence>
<feature type="binding site" evidence="8">
    <location>
        <position position="236"/>
    </location>
    <ligand>
        <name>substrate</name>
    </ligand>
</feature>
<evidence type="ECO:0000256" key="2">
    <source>
        <dbReference type="ARBA" id="ARBA00016531"/>
    </source>
</evidence>
<evidence type="ECO:0000256" key="4">
    <source>
        <dbReference type="ARBA" id="ARBA00022833"/>
    </source>
</evidence>
<keyword evidence="4 9" id="KW-0862">Zinc</keyword>
<proteinExistence type="inferred from homology"/>
<keyword evidence="3 9" id="KW-0479">Metal-binding</keyword>
<evidence type="ECO:0000256" key="10">
    <source>
        <dbReference type="RuleBase" id="RU004175"/>
    </source>
</evidence>
<evidence type="ECO:0000313" key="12">
    <source>
        <dbReference type="Proteomes" id="UP000294299"/>
    </source>
</evidence>
<dbReference type="InterPro" id="IPR012131">
    <property type="entry name" value="Hstdl_DH"/>
</dbReference>
<dbReference type="GO" id="GO:0051287">
    <property type="term" value="F:NAD binding"/>
    <property type="evidence" value="ECO:0007669"/>
    <property type="project" value="InterPro"/>
</dbReference>
<dbReference type="Gene3D" id="3.40.50.1980">
    <property type="entry name" value="Nitrogenase molybdenum iron protein domain"/>
    <property type="match status" value="2"/>
</dbReference>
<keyword evidence="5 6" id="KW-0560">Oxidoreductase</keyword>
<feature type="binding site" evidence="8">
    <location>
        <position position="416"/>
    </location>
    <ligand>
        <name>substrate</name>
    </ligand>
</feature>
<evidence type="ECO:0000256" key="5">
    <source>
        <dbReference type="ARBA" id="ARBA00023002"/>
    </source>
</evidence>
<feature type="active site" description="Proton acceptor" evidence="7">
    <location>
        <position position="329"/>
    </location>
</feature>
<dbReference type="NCBIfam" id="TIGR00069">
    <property type="entry name" value="hisD"/>
    <property type="match status" value="1"/>
</dbReference>
<dbReference type="PANTHER" id="PTHR21256">
    <property type="entry name" value="HISTIDINOL DEHYDROGENASE HDH"/>
    <property type="match status" value="1"/>
</dbReference>
<feature type="binding site" evidence="9">
    <location>
        <position position="421"/>
    </location>
    <ligand>
        <name>Zn(2+)</name>
        <dbReference type="ChEBI" id="CHEBI:29105"/>
    </ligand>
</feature>
<dbReference type="InterPro" id="IPR001692">
    <property type="entry name" value="Histidinol_DH_CS"/>
</dbReference>
<evidence type="ECO:0000256" key="6">
    <source>
        <dbReference type="PIRNR" id="PIRNR000099"/>
    </source>
</evidence>
<comment type="cofactor">
    <cofactor evidence="9">
        <name>Zn(2+)</name>
        <dbReference type="ChEBI" id="CHEBI:29105"/>
    </cofactor>
    <text evidence="9">Binds 1 zinc ion per subunit.</text>
</comment>
<dbReference type="SUPFAM" id="SSF53720">
    <property type="entry name" value="ALDH-like"/>
    <property type="match status" value="1"/>
</dbReference>
<evidence type="ECO:0000313" key="11">
    <source>
        <dbReference type="EMBL" id="VFJ14077.1"/>
    </source>
</evidence>
<organism evidence="11 12">
    <name type="scientific">Candidatus Nitrosocosmicus franklandianus</name>
    <dbReference type="NCBI Taxonomy" id="1798806"/>
    <lineage>
        <taxon>Archaea</taxon>
        <taxon>Nitrososphaerota</taxon>
        <taxon>Nitrososphaeria</taxon>
        <taxon>Nitrososphaerales</taxon>
        <taxon>Nitrososphaeraceae</taxon>
        <taxon>Candidatus Nitrosocosmicus</taxon>
    </lineage>
</organism>
<dbReference type="GO" id="GO:0000105">
    <property type="term" value="P:L-histidine biosynthetic process"/>
    <property type="evidence" value="ECO:0007669"/>
    <property type="project" value="UniProtKB-UniRule"/>
</dbReference>
<feature type="binding site" evidence="9">
    <location>
        <position position="261"/>
    </location>
    <ligand>
        <name>Zn(2+)</name>
        <dbReference type="ChEBI" id="CHEBI:29105"/>
    </ligand>
</feature>
<feature type="binding site" evidence="8">
    <location>
        <position position="362"/>
    </location>
    <ligand>
        <name>substrate</name>
    </ligand>
</feature>
<sequence length="431" mass="47848">MIKIIDIKEPQEQANELREKSWNMDLSIPTKNVLKIIDEIKTEGDEGILKCIEKYENVKVNSFVVSKEEIKEAYKNVSDNQIRIIKYMKSKLEKSEQAVINSLKNIKIDSDGIKIKKTVLAIFRVGCYIPGGKARYPSTIVMCTVPAKVAGVKEIVAITPPMKNGKVDPLTLVAGDICGVDEFYKIGGAYGIAALAYGTKTIRKVDKIVGPGGVYVSVAKSIVSKDVSIDMIAGPTELLIYTDEKANARHIALDLISQAEHSEDTLCGVITKSKTMATKISKELDTIIRQTNISRKEFVEKSINKNGFIALCQSDKQVTEFINEFAPEHLEIFSKHDKNLIKEIRNAGLILLGKYTPSSVSDYCLGSNHVLPTYRFAKSRSALSVLDFIKLVNMIEMNKDALKKISPIMKEITSTEGLVNHYEAVKGRLVK</sequence>
<dbReference type="GO" id="GO:0046872">
    <property type="term" value="F:metal ion binding"/>
    <property type="evidence" value="ECO:0007669"/>
    <property type="project" value="UniProtKB-KW"/>
</dbReference>
<keyword evidence="6" id="KW-0028">Amino-acid biosynthesis</keyword>
<dbReference type="PIRSF" id="PIRSF000099">
    <property type="entry name" value="Histidinol_dh"/>
    <property type="match status" value="1"/>
</dbReference>
<reference evidence="11 12" key="1">
    <citation type="submission" date="2019-02" db="EMBL/GenBank/DDBJ databases">
        <authorList>
            <person name="Lehtovirta-Morley E L."/>
        </authorList>
    </citation>
    <scope>NUCLEOTIDE SEQUENCE [LARGE SCALE GENOMIC DNA]</scope>
    <source>
        <strain evidence="11">NFRAN1</strain>
    </source>
</reference>
<comment type="catalytic activity">
    <reaction evidence="6">
        <text>L-histidinol + 2 NAD(+) + H2O = L-histidine + 2 NADH + 3 H(+)</text>
        <dbReference type="Rhea" id="RHEA:20641"/>
        <dbReference type="ChEBI" id="CHEBI:15377"/>
        <dbReference type="ChEBI" id="CHEBI:15378"/>
        <dbReference type="ChEBI" id="CHEBI:57540"/>
        <dbReference type="ChEBI" id="CHEBI:57595"/>
        <dbReference type="ChEBI" id="CHEBI:57699"/>
        <dbReference type="ChEBI" id="CHEBI:57945"/>
        <dbReference type="EC" id="1.1.1.23"/>
    </reaction>
</comment>
<dbReference type="GO" id="GO:0004399">
    <property type="term" value="F:histidinol dehydrogenase activity"/>
    <property type="evidence" value="ECO:0007669"/>
    <property type="project" value="UniProtKB-UniRule"/>
</dbReference>
<dbReference type="KEGG" id="nfn:NFRAN_1755"/>
<feature type="active site" description="Proton acceptor" evidence="7">
    <location>
        <position position="328"/>
    </location>
</feature>
<gene>
    <name evidence="11" type="primary">hisD</name>
    <name evidence="11" type="ORF">NFRAN_1755</name>
</gene>
<feature type="binding site" evidence="9">
    <location>
        <position position="362"/>
    </location>
    <ligand>
        <name>Zn(2+)</name>
        <dbReference type="ChEBI" id="CHEBI:29105"/>
    </ligand>
</feature>
<evidence type="ECO:0000256" key="3">
    <source>
        <dbReference type="ARBA" id="ARBA00022723"/>
    </source>
</evidence>
<dbReference type="PROSITE" id="PS00611">
    <property type="entry name" value="HISOL_DEHYDROGENASE"/>
    <property type="match status" value="1"/>
</dbReference>
<dbReference type="Pfam" id="PF00815">
    <property type="entry name" value="Histidinol_dh"/>
    <property type="match status" value="1"/>
</dbReference>
<protein>
    <recommendedName>
        <fullName evidence="2 6">Histidinol dehydrogenase</fullName>
        <shortName evidence="6">HDH</shortName>
        <ecNumber evidence="6">1.1.1.23</ecNumber>
    </recommendedName>
</protein>
<dbReference type="FunFam" id="3.40.50.1980:FF:000001">
    <property type="entry name" value="Histidinol dehydrogenase"/>
    <property type="match status" value="1"/>
</dbReference>
<dbReference type="Proteomes" id="UP000294299">
    <property type="component" value="Chromosome NFRAN"/>
</dbReference>
<dbReference type="OrthoDB" id="36308at2157"/>
<dbReference type="Gene3D" id="1.20.5.1300">
    <property type="match status" value="1"/>
</dbReference>
<keyword evidence="12" id="KW-1185">Reference proteome</keyword>
<evidence type="ECO:0000256" key="9">
    <source>
        <dbReference type="PIRSR" id="PIRSR000099-4"/>
    </source>
</evidence>
<keyword evidence="6" id="KW-0368">Histidine biosynthesis</keyword>
<comment type="pathway">
    <text evidence="6">Amino-acid biosynthesis; L-histidine biosynthesis; L-histidine from 5-phospho-alpha-D-ribose 1-diphosphate: step 9/9.</text>
</comment>
<feature type="binding site" evidence="9">
    <location>
        <position position="258"/>
    </location>
    <ligand>
        <name>Zn(2+)</name>
        <dbReference type="ChEBI" id="CHEBI:29105"/>
    </ligand>
</feature>
<comment type="function">
    <text evidence="6">Catalyzes the sequential NAD-dependent oxidations of L-histidinol to L-histidinaldehyde and then to L-histidine.</text>
</comment>
<dbReference type="AlphaFoldDB" id="A0A484IDE5"/>
<feature type="binding site" evidence="8">
    <location>
        <position position="421"/>
    </location>
    <ligand>
        <name>substrate</name>
    </ligand>
</feature>
<name>A0A484IDE5_9ARCH</name>
<keyword evidence="6" id="KW-0520">NAD</keyword>
<feature type="binding site" evidence="8">
    <location>
        <position position="261"/>
    </location>
    <ligand>
        <name>substrate</name>
    </ligand>
</feature>
<dbReference type="UniPathway" id="UPA00031">
    <property type="reaction ID" value="UER00014"/>
</dbReference>
<dbReference type="GO" id="GO:0005737">
    <property type="term" value="C:cytoplasm"/>
    <property type="evidence" value="ECO:0007669"/>
    <property type="project" value="TreeGrafter"/>
</dbReference>
<dbReference type="EMBL" id="LR216287">
    <property type="protein sequence ID" value="VFJ14077.1"/>
    <property type="molecule type" value="Genomic_DNA"/>
</dbReference>
<feature type="binding site" evidence="8">
    <location>
        <position position="258"/>
    </location>
    <ligand>
        <name>substrate</name>
    </ligand>
</feature>
<dbReference type="InterPro" id="IPR016161">
    <property type="entry name" value="Ald_DH/histidinol_DH"/>
</dbReference>
<evidence type="ECO:0000256" key="8">
    <source>
        <dbReference type="PIRSR" id="PIRSR000099-3"/>
    </source>
</evidence>
<dbReference type="GeneID" id="39421068"/>
<feature type="binding site" evidence="8">
    <location>
        <position position="329"/>
    </location>
    <ligand>
        <name>substrate</name>
    </ligand>
</feature>